<protein>
    <submittedName>
        <fullName evidence="1">Uncharacterized protein</fullName>
    </submittedName>
</protein>
<dbReference type="EMBL" id="BPLQ01013039">
    <property type="protein sequence ID" value="GIY69442.1"/>
    <property type="molecule type" value="Genomic_DNA"/>
</dbReference>
<keyword evidence="2" id="KW-1185">Reference proteome</keyword>
<name>A0AAV4VGI8_9ARAC</name>
<evidence type="ECO:0000313" key="1">
    <source>
        <dbReference type="EMBL" id="GIY69442.1"/>
    </source>
</evidence>
<accession>A0AAV4VGI8</accession>
<dbReference type="AlphaFoldDB" id="A0AAV4VGI8"/>
<gene>
    <name evidence="1" type="ORF">CDAR_248571</name>
</gene>
<proteinExistence type="predicted"/>
<reference evidence="1 2" key="1">
    <citation type="submission" date="2021-06" db="EMBL/GenBank/DDBJ databases">
        <title>Caerostris darwini draft genome.</title>
        <authorList>
            <person name="Kono N."/>
            <person name="Arakawa K."/>
        </authorList>
    </citation>
    <scope>NUCLEOTIDE SEQUENCE [LARGE SCALE GENOMIC DNA]</scope>
</reference>
<comment type="caution">
    <text evidence="1">The sequence shown here is derived from an EMBL/GenBank/DDBJ whole genome shotgun (WGS) entry which is preliminary data.</text>
</comment>
<evidence type="ECO:0000313" key="2">
    <source>
        <dbReference type="Proteomes" id="UP001054837"/>
    </source>
</evidence>
<dbReference type="Proteomes" id="UP001054837">
    <property type="component" value="Unassembled WGS sequence"/>
</dbReference>
<organism evidence="1 2">
    <name type="scientific">Caerostris darwini</name>
    <dbReference type="NCBI Taxonomy" id="1538125"/>
    <lineage>
        <taxon>Eukaryota</taxon>
        <taxon>Metazoa</taxon>
        <taxon>Ecdysozoa</taxon>
        <taxon>Arthropoda</taxon>
        <taxon>Chelicerata</taxon>
        <taxon>Arachnida</taxon>
        <taxon>Araneae</taxon>
        <taxon>Araneomorphae</taxon>
        <taxon>Entelegynae</taxon>
        <taxon>Araneoidea</taxon>
        <taxon>Araneidae</taxon>
        <taxon>Caerostris</taxon>
    </lineage>
</organism>
<sequence>MVVLAESRRDRKLLADLPGGGSFVLGGCNNEGTCGVNRVRFLFATTCSVSESVLHLTNDSLDAAMSSKDGWLIIPAEWRYIWIQKEPCRACKEPPFFHGRRNLSQWMRHYGDMTTEYFDLQVRGNRGEVNPVLKT</sequence>